<feature type="transmembrane region" description="Helical" evidence="7">
    <location>
        <begin position="225"/>
        <end position="246"/>
    </location>
</feature>
<reference evidence="9 10" key="1">
    <citation type="journal article" date="2018" name="Plant J.">
        <title>Genome sequences of Chlorella sorokiniana UTEX 1602 and Micractinium conductrix SAG 241.80: implications to maltose excretion by a green alga.</title>
        <authorList>
            <person name="Arriola M.B."/>
            <person name="Velmurugan N."/>
            <person name="Zhang Y."/>
            <person name="Plunkett M.H."/>
            <person name="Hondzo H."/>
            <person name="Barney B.M."/>
        </authorList>
    </citation>
    <scope>NUCLEOTIDE SEQUENCE [LARGE SCALE GENOMIC DNA]</scope>
    <source>
        <strain evidence="10">UTEX 1602</strain>
    </source>
</reference>
<dbReference type="InterPro" id="IPR013057">
    <property type="entry name" value="AA_transpt_TM"/>
</dbReference>
<comment type="subcellular location">
    <subcellularLocation>
        <location evidence="1">Membrane</location>
    </subcellularLocation>
</comment>
<dbReference type="OrthoDB" id="40134at2759"/>
<protein>
    <submittedName>
        <fullName evidence="9">GABA transporter 1</fullName>
    </submittedName>
</protein>
<comment type="caution">
    <text evidence="9">The sequence shown here is derived from an EMBL/GenBank/DDBJ whole genome shotgun (WGS) entry which is preliminary data.</text>
</comment>
<feature type="transmembrane region" description="Helical" evidence="7">
    <location>
        <begin position="408"/>
        <end position="431"/>
    </location>
</feature>
<evidence type="ECO:0000313" key="9">
    <source>
        <dbReference type="EMBL" id="PRW57761.1"/>
    </source>
</evidence>
<evidence type="ECO:0000313" key="10">
    <source>
        <dbReference type="Proteomes" id="UP000239899"/>
    </source>
</evidence>
<keyword evidence="10" id="KW-1185">Reference proteome</keyword>
<dbReference type="Pfam" id="PF01490">
    <property type="entry name" value="Aa_trans"/>
    <property type="match status" value="1"/>
</dbReference>
<accession>A0A2P6TUN8</accession>
<feature type="transmembrane region" description="Helical" evidence="7">
    <location>
        <begin position="200"/>
        <end position="218"/>
    </location>
</feature>
<evidence type="ECO:0000256" key="7">
    <source>
        <dbReference type="SAM" id="Phobius"/>
    </source>
</evidence>
<keyword evidence="6 7" id="KW-0472">Membrane</keyword>
<dbReference type="GO" id="GO:0006865">
    <property type="term" value="P:amino acid transport"/>
    <property type="evidence" value="ECO:0007669"/>
    <property type="project" value="UniProtKB-KW"/>
</dbReference>
<dbReference type="AlphaFoldDB" id="A0A2P6TUN8"/>
<feature type="transmembrane region" description="Helical" evidence="7">
    <location>
        <begin position="348"/>
        <end position="368"/>
    </location>
</feature>
<keyword evidence="4" id="KW-0029">Amino-acid transport</keyword>
<keyword evidence="5 7" id="KW-1133">Transmembrane helix</keyword>
<feature type="transmembrane region" description="Helical" evidence="7">
    <location>
        <begin position="106"/>
        <end position="127"/>
    </location>
</feature>
<keyword evidence="2" id="KW-0813">Transport</keyword>
<evidence type="ECO:0000256" key="4">
    <source>
        <dbReference type="ARBA" id="ARBA00022970"/>
    </source>
</evidence>
<evidence type="ECO:0000256" key="5">
    <source>
        <dbReference type="ARBA" id="ARBA00022989"/>
    </source>
</evidence>
<organism evidence="9 10">
    <name type="scientific">Chlorella sorokiniana</name>
    <name type="common">Freshwater green alga</name>
    <dbReference type="NCBI Taxonomy" id="3076"/>
    <lineage>
        <taxon>Eukaryota</taxon>
        <taxon>Viridiplantae</taxon>
        <taxon>Chlorophyta</taxon>
        <taxon>core chlorophytes</taxon>
        <taxon>Trebouxiophyceae</taxon>
        <taxon>Chlorellales</taxon>
        <taxon>Chlorellaceae</taxon>
        <taxon>Chlorella clade</taxon>
        <taxon>Chlorella</taxon>
    </lineage>
</organism>
<gene>
    <name evidence="9" type="ORF">C2E21_3727</name>
</gene>
<feature type="transmembrane region" description="Helical" evidence="7">
    <location>
        <begin position="266"/>
        <end position="285"/>
    </location>
</feature>
<dbReference type="GO" id="GO:0016020">
    <property type="term" value="C:membrane"/>
    <property type="evidence" value="ECO:0007669"/>
    <property type="project" value="UniProtKB-SubCell"/>
</dbReference>
<evidence type="ECO:0000256" key="6">
    <source>
        <dbReference type="ARBA" id="ARBA00023136"/>
    </source>
</evidence>
<dbReference type="PANTHER" id="PTHR48017">
    <property type="entry name" value="OS05G0424000 PROTEIN-RELATED"/>
    <property type="match status" value="1"/>
</dbReference>
<evidence type="ECO:0000256" key="3">
    <source>
        <dbReference type="ARBA" id="ARBA00022692"/>
    </source>
</evidence>
<feature type="domain" description="Amino acid transporter transmembrane" evidence="8">
    <location>
        <begin position="76"/>
        <end position="490"/>
    </location>
</feature>
<dbReference type="EMBL" id="LHPG02000006">
    <property type="protein sequence ID" value="PRW57761.1"/>
    <property type="molecule type" value="Genomic_DNA"/>
</dbReference>
<evidence type="ECO:0000259" key="8">
    <source>
        <dbReference type="Pfam" id="PF01490"/>
    </source>
</evidence>
<dbReference type="Proteomes" id="UP000239899">
    <property type="component" value="Unassembled WGS sequence"/>
</dbReference>
<feature type="transmembrane region" description="Helical" evidence="7">
    <location>
        <begin position="437"/>
        <end position="457"/>
    </location>
</feature>
<name>A0A2P6TUN8_CHLSO</name>
<sequence>MAVVIDTLGEPPKLDDKLPPEGAEAADAADAAAAEAGAEAGLPPGEERLRVWPSFASTRFASKRVQLESHLTEPSGSWLRALYILVSSTSQPGILTLPYALASLGWAGGILVLLCTGAYTLLANVLLAKLHHYDGRRHIHYRGLAKEIMGPRHKWAYYSTFIPQFVVILGCGIANLVLAADCLQQICGLYYTNDDCPVAQYQWTIILGATLVLLAQLPDLGSSDVLTASCSAFLVFYSIASMALAGVQGGGRDADYSLVGSRMDKIMNGFNALGMFVFMFTNPIVPEIQATLAADPATGSSYRPMRRALVVSYSGITALFLCVSIVGYWAYGSSVGSFLLAMSSHPKWLVITCNIMIVIQLLVGEQVFEYILYESMEVGLVELTPKSRVLHKVRQDARGRRVLVPSRITMLLVRVTYIAIITAIAAAFPFFTQLMGAVGALGFTPLCLILPAVLFLMARGSQLAPWQRWGLGGLAATFTGLGVLAAVGAVRSIVVAIQQHAFFS</sequence>
<evidence type="ECO:0000256" key="1">
    <source>
        <dbReference type="ARBA" id="ARBA00004370"/>
    </source>
</evidence>
<feature type="transmembrane region" description="Helical" evidence="7">
    <location>
        <begin position="155"/>
        <end position="180"/>
    </location>
</feature>
<evidence type="ECO:0000256" key="2">
    <source>
        <dbReference type="ARBA" id="ARBA00022448"/>
    </source>
</evidence>
<keyword evidence="3 7" id="KW-0812">Transmembrane</keyword>
<feature type="transmembrane region" description="Helical" evidence="7">
    <location>
        <begin position="469"/>
        <end position="497"/>
    </location>
</feature>
<feature type="transmembrane region" description="Helical" evidence="7">
    <location>
        <begin position="308"/>
        <end position="328"/>
    </location>
</feature>
<proteinExistence type="predicted"/>